<organism evidence="4 5">
    <name type="scientific">Virgisporangium aliadipatigenens</name>
    <dbReference type="NCBI Taxonomy" id="741659"/>
    <lineage>
        <taxon>Bacteria</taxon>
        <taxon>Bacillati</taxon>
        <taxon>Actinomycetota</taxon>
        <taxon>Actinomycetes</taxon>
        <taxon>Micromonosporales</taxon>
        <taxon>Micromonosporaceae</taxon>
        <taxon>Virgisporangium</taxon>
    </lineage>
</organism>
<dbReference type="Pfam" id="PF08534">
    <property type="entry name" value="Redoxin"/>
    <property type="match status" value="1"/>
</dbReference>
<dbReference type="GO" id="GO:0016491">
    <property type="term" value="F:oxidoreductase activity"/>
    <property type="evidence" value="ECO:0007669"/>
    <property type="project" value="InterPro"/>
</dbReference>
<comment type="subcellular location">
    <subcellularLocation>
        <location evidence="1">Cell envelope</location>
    </subcellularLocation>
</comment>
<evidence type="ECO:0000313" key="5">
    <source>
        <dbReference type="Proteomes" id="UP000619260"/>
    </source>
</evidence>
<protein>
    <recommendedName>
        <fullName evidence="3">Thioredoxin domain-containing protein</fullName>
    </recommendedName>
</protein>
<gene>
    <name evidence="4" type="ORF">Val02_62080</name>
</gene>
<keyword evidence="5" id="KW-1185">Reference proteome</keyword>
<proteinExistence type="predicted"/>
<comment type="caution">
    <text evidence="4">The sequence shown here is derived from an EMBL/GenBank/DDBJ whole genome shotgun (WGS) entry which is preliminary data.</text>
</comment>
<feature type="domain" description="Thioredoxin" evidence="3">
    <location>
        <begin position="49"/>
        <end position="178"/>
    </location>
</feature>
<evidence type="ECO:0000313" key="4">
    <source>
        <dbReference type="EMBL" id="GIJ49322.1"/>
    </source>
</evidence>
<dbReference type="SUPFAM" id="SSF52833">
    <property type="entry name" value="Thioredoxin-like"/>
    <property type="match status" value="1"/>
</dbReference>
<dbReference type="PROSITE" id="PS00194">
    <property type="entry name" value="THIOREDOXIN_1"/>
    <property type="match status" value="1"/>
</dbReference>
<dbReference type="GO" id="GO:0017004">
    <property type="term" value="P:cytochrome complex assembly"/>
    <property type="evidence" value="ECO:0007669"/>
    <property type="project" value="UniProtKB-KW"/>
</dbReference>
<dbReference type="InterPro" id="IPR017937">
    <property type="entry name" value="Thioredoxin_CS"/>
</dbReference>
<dbReference type="AlphaFoldDB" id="A0A8J3YRH6"/>
<dbReference type="EMBL" id="BOPF01000026">
    <property type="protein sequence ID" value="GIJ49322.1"/>
    <property type="molecule type" value="Genomic_DNA"/>
</dbReference>
<keyword evidence="2" id="KW-0201">Cytochrome c-type biogenesis</keyword>
<dbReference type="CDD" id="cd02966">
    <property type="entry name" value="TlpA_like_family"/>
    <property type="match status" value="1"/>
</dbReference>
<dbReference type="Proteomes" id="UP000619260">
    <property type="component" value="Unassembled WGS sequence"/>
</dbReference>
<dbReference type="InterPro" id="IPR013766">
    <property type="entry name" value="Thioredoxin_domain"/>
</dbReference>
<dbReference type="RefSeq" id="WP_203902794.1">
    <property type="nucleotide sequence ID" value="NZ_BOPF01000026.1"/>
</dbReference>
<sequence>MPFLVAAVVLLTALVAFDLFLTLGVIRRLREHTELLSRVPADPLGPGIVTTGGTVGEYAATTVDGRAVSRADLAGGTTVVGFFSTTCPACEKRLPEFVDEVRGAGRVLAVVVGSGAAAEDMCRRLSEVAGTVVCETDEDGPLARAFAVTAYPAFALVDGDGMVLSGGPTLPRATPARG</sequence>
<accession>A0A8J3YRH6</accession>
<evidence type="ECO:0000256" key="2">
    <source>
        <dbReference type="ARBA" id="ARBA00022748"/>
    </source>
</evidence>
<reference evidence="4" key="1">
    <citation type="submission" date="2021-01" db="EMBL/GenBank/DDBJ databases">
        <title>Whole genome shotgun sequence of Virgisporangium aliadipatigenens NBRC 105644.</title>
        <authorList>
            <person name="Komaki H."/>
            <person name="Tamura T."/>
        </authorList>
    </citation>
    <scope>NUCLEOTIDE SEQUENCE</scope>
    <source>
        <strain evidence="4">NBRC 105644</strain>
    </source>
</reference>
<dbReference type="Gene3D" id="3.40.30.10">
    <property type="entry name" value="Glutaredoxin"/>
    <property type="match status" value="1"/>
</dbReference>
<dbReference type="PROSITE" id="PS51352">
    <property type="entry name" value="THIOREDOXIN_2"/>
    <property type="match status" value="1"/>
</dbReference>
<dbReference type="InterPro" id="IPR036249">
    <property type="entry name" value="Thioredoxin-like_sf"/>
</dbReference>
<dbReference type="InterPro" id="IPR013740">
    <property type="entry name" value="Redoxin"/>
</dbReference>
<evidence type="ECO:0000259" key="3">
    <source>
        <dbReference type="PROSITE" id="PS51352"/>
    </source>
</evidence>
<dbReference type="GO" id="GO:0030313">
    <property type="term" value="C:cell envelope"/>
    <property type="evidence" value="ECO:0007669"/>
    <property type="project" value="UniProtKB-SubCell"/>
</dbReference>
<name>A0A8J3YRH6_9ACTN</name>
<evidence type="ECO:0000256" key="1">
    <source>
        <dbReference type="ARBA" id="ARBA00004196"/>
    </source>
</evidence>